<name>A0A7J5XV49_DISMA</name>
<evidence type="ECO:0000256" key="1">
    <source>
        <dbReference type="SAM" id="MobiDB-lite"/>
    </source>
</evidence>
<dbReference type="Pfam" id="PF10683">
    <property type="entry name" value="DBD_Tnp_Hermes"/>
    <property type="match status" value="1"/>
</dbReference>
<dbReference type="PANTHER" id="PTHR46481">
    <property type="entry name" value="ZINC FINGER BED DOMAIN-CONTAINING PROTEIN 4"/>
    <property type="match status" value="1"/>
</dbReference>
<dbReference type="InterPro" id="IPR012337">
    <property type="entry name" value="RNaseH-like_sf"/>
</dbReference>
<accession>A0A7J5XV49</accession>
<sequence length="744" mass="83870">MTGQSDRMSYGSIDGGSFGSRNPFGGPTSQGYQPIPDTPAAVKEPPRKEERPAITGAFLIYTKYKQESQDQRHKEEAIAEWIGRTPRTVEDEGFIKMMETIDKRLTVPKKTKITNLVEKMYLAEKEKFKHILSMARKITIGLDIWTKKGLTASFLAVSACYFKSQDNKAEHILLNLKQMVHPHTAQAIAALVEESKEEWGIPKEKILTIITDNGSNMVAAFHCNAEEDSSSEEENLQDRDEEGEVDDMYETLERRTPCVVHTLQLVVNMIQKELTIKRLLGKVRQLVKLFRKSSVTTERLLQQCGLILIKDYPTRWSSTYLIMSRALEVKDHLPSVADSMSWDSLLPSEWQKVAILKYLLLPFAEHTKVLESDTNSLSLVVPALLDLRNHLSEFSLAYARSYRDAATLAQKMSANMEQRFSCFLDITANKFSPLAAAFVDPSAEAIVENNDEGIQNLLKVAEDYITRSVPPRLQVEEQVSENEEEEIVDTVASETTHWPKRPRFRFFSPSRPSRPRTSETSSIRQEIKKYKEGLSHAANTEESAMEFWISQSSTVFTLLKPLALDLLAMPASQALAERVFSVTGDLTSGRRNRARTTLERSAFLKLNKSSCAANATGTRPINQYFTNNRDLKAPKREDKETVSKLAVQFVCSDVRSFETVCGDGFTGLAQGLIDIGARAGRVDAMQLLPDPTTISRSVTKYAEDIRQSIIPELREQMSEYNGAVTLDRRLSENKLPLSHNTLHQ</sequence>
<dbReference type="Gene3D" id="1.10.10.1070">
    <property type="entry name" value="Zinc finger, BED domain-containing"/>
    <property type="match status" value="1"/>
</dbReference>
<dbReference type="SUPFAM" id="SSF140996">
    <property type="entry name" value="Hermes dimerisation domain"/>
    <property type="match status" value="1"/>
</dbReference>
<dbReference type="PANTHER" id="PTHR46481:SF4">
    <property type="entry name" value="ZINC FINGER BED DOMAIN-CONTAINING PROTEIN 4"/>
    <property type="match status" value="1"/>
</dbReference>
<dbReference type="SUPFAM" id="SSF53098">
    <property type="entry name" value="Ribonuclease H-like"/>
    <property type="match status" value="1"/>
</dbReference>
<dbReference type="Pfam" id="PF05699">
    <property type="entry name" value="Dimer_Tnp_hAT"/>
    <property type="match status" value="1"/>
</dbReference>
<evidence type="ECO:0000313" key="4">
    <source>
        <dbReference type="EMBL" id="KAF3840349.1"/>
    </source>
</evidence>
<feature type="domain" description="HAT C-terminal dimerisation" evidence="2">
    <location>
        <begin position="529"/>
        <end position="594"/>
    </location>
</feature>
<feature type="region of interest" description="Disordered" evidence="1">
    <location>
        <begin position="1"/>
        <end position="49"/>
    </location>
</feature>
<reference evidence="4 5" key="1">
    <citation type="submission" date="2020-03" db="EMBL/GenBank/DDBJ databases">
        <title>Dissostichus mawsoni Genome sequencing and assembly.</title>
        <authorList>
            <person name="Park H."/>
        </authorList>
    </citation>
    <scope>NUCLEOTIDE SEQUENCE [LARGE SCALE GENOMIC DNA]</scope>
    <source>
        <strain evidence="4">DM0001</strain>
        <tissue evidence="4">Muscle</tissue>
    </source>
</reference>
<evidence type="ECO:0000313" key="5">
    <source>
        <dbReference type="Proteomes" id="UP000518266"/>
    </source>
</evidence>
<dbReference type="InterPro" id="IPR052035">
    <property type="entry name" value="ZnF_BED_domain_contain"/>
</dbReference>
<dbReference type="AlphaFoldDB" id="A0A7J5XV49"/>
<comment type="caution">
    <text evidence="4">The sequence shown here is derived from an EMBL/GenBank/DDBJ whole genome shotgun (WGS) entry which is preliminary data.</text>
</comment>
<dbReference type="InterPro" id="IPR018473">
    <property type="entry name" value="Hermes_transposase_DNA-db"/>
</dbReference>
<feature type="domain" description="Hermes trasposase DNA-binding" evidence="3">
    <location>
        <begin position="629"/>
        <end position="693"/>
    </location>
</feature>
<dbReference type="InterPro" id="IPR008906">
    <property type="entry name" value="HATC_C_dom"/>
</dbReference>
<dbReference type="GO" id="GO:0046983">
    <property type="term" value="F:protein dimerization activity"/>
    <property type="evidence" value="ECO:0007669"/>
    <property type="project" value="InterPro"/>
</dbReference>
<evidence type="ECO:0000259" key="3">
    <source>
        <dbReference type="Pfam" id="PF10683"/>
    </source>
</evidence>
<evidence type="ECO:0000259" key="2">
    <source>
        <dbReference type="Pfam" id="PF05699"/>
    </source>
</evidence>
<gene>
    <name evidence="4" type="ORF">F7725_019066</name>
</gene>
<keyword evidence="5" id="KW-1185">Reference proteome</keyword>
<dbReference type="Proteomes" id="UP000518266">
    <property type="component" value="Unassembled WGS sequence"/>
</dbReference>
<proteinExistence type="predicted"/>
<dbReference type="OrthoDB" id="10057873at2759"/>
<dbReference type="EMBL" id="JAAKFY010000021">
    <property type="protein sequence ID" value="KAF3840349.1"/>
    <property type="molecule type" value="Genomic_DNA"/>
</dbReference>
<organism evidence="4 5">
    <name type="scientific">Dissostichus mawsoni</name>
    <name type="common">Antarctic cod</name>
    <dbReference type="NCBI Taxonomy" id="36200"/>
    <lineage>
        <taxon>Eukaryota</taxon>
        <taxon>Metazoa</taxon>
        <taxon>Chordata</taxon>
        <taxon>Craniata</taxon>
        <taxon>Vertebrata</taxon>
        <taxon>Euteleostomi</taxon>
        <taxon>Actinopterygii</taxon>
        <taxon>Neopterygii</taxon>
        <taxon>Teleostei</taxon>
        <taxon>Neoteleostei</taxon>
        <taxon>Acanthomorphata</taxon>
        <taxon>Eupercaria</taxon>
        <taxon>Perciformes</taxon>
        <taxon>Notothenioidei</taxon>
        <taxon>Nototheniidae</taxon>
        <taxon>Dissostichus</taxon>
    </lineage>
</organism>
<protein>
    <submittedName>
        <fullName evidence="4">Uncharacterized protein</fullName>
    </submittedName>
</protein>